<evidence type="ECO:0000313" key="4">
    <source>
        <dbReference type="Proteomes" id="UP001180842"/>
    </source>
</evidence>
<feature type="transmembrane region" description="Helical" evidence="1">
    <location>
        <begin position="137"/>
        <end position="157"/>
    </location>
</feature>
<feature type="transmembrane region" description="Helical" evidence="1">
    <location>
        <begin position="238"/>
        <end position="261"/>
    </location>
</feature>
<name>A0AAE4L2C4_9ENTE</name>
<feature type="transmembrane region" description="Helical" evidence="1">
    <location>
        <begin position="207"/>
        <end position="226"/>
    </location>
</feature>
<feature type="transmembrane region" description="Helical" evidence="1">
    <location>
        <begin position="80"/>
        <end position="99"/>
    </location>
</feature>
<dbReference type="Pfam" id="PF10882">
    <property type="entry name" value="bPH_5"/>
    <property type="match status" value="1"/>
</dbReference>
<accession>A0AAE4L2C4</accession>
<evidence type="ECO:0000313" key="3">
    <source>
        <dbReference type="EMBL" id="MDT2737746.1"/>
    </source>
</evidence>
<dbReference type="Proteomes" id="UP001180842">
    <property type="component" value="Unassembled WGS sequence"/>
</dbReference>
<comment type="caution">
    <text evidence="3">The sequence shown here is derived from an EMBL/GenBank/DDBJ whole genome shotgun (WGS) entry which is preliminary data.</text>
</comment>
<protein>
    <submittedName>
        <fullName evidence="3">PH domain-containing protein</fullName>
    </submittedName>
</protein>
<dbReference type="InterPro" id="IPR027783">
    <property type="entry name" value="Bacterial_PH-related"/>
</dbReference>
<keyword evidence="1" id="KW-1133">Transmembrane helix</keyword>
<dbReference type="RefSeq" id="WP_311797334.1">
    <property type="nucleotide sequence ID" value="NZ_JARQAI010000020.1"/>
</dbReference>
<keyword evidence="1" id="KW-0812">Transmembrane</keyword>
<proteinExistence type="predicted"/>
<feature type="transmembrane region" description="Helical" evidence="1">
    <location>
        <begin position="320"/>
        <end position="342"/>
    </location>
</feature>
<reference evidence="3" key="1">
    <citation type="submission" date="2023-03" db="EMBL/GenBank/DDBJ databases">
        <authorList>
            <person name="Shen W."/>
            <person name="Cai J."/>
        </authorList>
    </citation>
    <scope>NUCLEOTIDE SEQUENCE</scope>
    <source>
        <strain evidence="3">P69-2</strain>
    </source>
</reference>
<sequence>MLSPIILAVLFFCNFIMAFTSSLAAKPHNYVIIENTFPADKINDPKVLAFRQAYRKRQFQLAWGLTLLDLTLLIPMKDSIFMILFFVLLFITLGAGYLLQIRYIRKGHQLIVENDWQLTPQPVQIDTKLVLAKNRKLVSPWWFGLAFVLLLLLNLFHLANFTWLLFAICGFSLVLFILGWWAIQRLPVKALTNDAQINQQSNDLTKFYWSAFMVVSSFFVILIVYIPMLTMNISDRFFAFMMVVEFALIFFFCGATFYWLLRLRQKQDQLLSQTPSFRYAGDDYYWRYGLYCNPADHRLMLPDRIGMNLTVNLGRTGGKILMALLPVVLIGAMIVTVVPLYILDYHPNPLTYEAKQTALRLDGPLTKASEIPYAEMKNVALINQMPAAGMKVSGLATNNYAIGSFKVDGQSATLFVDYQSQPILKISTKTRDYYYTNKDAAKTKQLYQKVLAHQ</sequence>
<gene>
    <name evidence="3" type="ORF">P7H00_11555</name>
</gene>
<feature type="transmembrane region" description="Helical" evidence="1">
    <location>
        <begin position="163"/>
        <end position="183"/>
    </location>
</feature>
<feature type="domain" description="Bacterial Pleckstrin homology" evidence="2">
    <location>
        <begin position="351"/>
        <end position="447"/>
    </location>
</feature>
<evidence type="ECO:0000259" key="2">
    <source>
        <dbReference type="Pfam" id="PF10882"/>
    </source>
</evidence>
<organism evidence="3 4">
    <name type="scientific">Enterococcus pseudoavium</name>
    <dbReference type="NCBI Taxonomy" id="44007"/>
    <lineage>
        <taxon>Bacteria</taxon>
        <taxon>Bacillati</taxon>
        <taxon>Bacillota</taxon>
        <taxon>Bacilli</taxon>
        <taxon>Lactobacillales</taxon>
        <taxon>Enterococcaceae</taxon>
        <taxon>Enterococcus</taxon>
    </lineage>
</organism>
<dbReference type="AlphaFoldDB" id="A0AAE4L2C4"/>
<evidence type="ECO:0000256" key="1">
    <source>
        <dbReference type="SAM" id="Phobius"/>
    </source>
</evidence>
<dbReference type="EMBL" id="JARQAI010000020">
    <property type="protein sequence ID" value="MDT2737746.1"/>
    <property type="molecule type" value="Genomic_DNA"/>
</dbReference>
<keyword evidence="1" id="KW-0472">Membrane</keyword>